<feature type="region of interest" description="Disordered" evidence="1">
    <location>
        <begin position="79"/>
        <end position="141"/>
    </location>
</feature>
<dbReference type="PANTHER" id="PTHR47763:SF1">
    <property type="entry name" value="DUF659 DOMAIN-CONTAINING PROTEIN"/>
    <property type="match status" value="1"/>
</dbReference>
<comment type="caution">
    <text evidence="3">The sequence shown here is derived from an EMBL/GenBank/DDBJ whole genome shotgun (WGS) entry which is preliminary data.</text>
</comment>
<proteinExistence type="predicted"/>
<evidence type="ECO:0000313" key="4">
    <source>
        <dbReference type="Proteomes" id="UP000234789"/>
    </source>
</evidence>
<dbReference type="PROSITE" id="PS50234">
    <property type="entry name" value="VWFA"/>
    <property type="match status" value="1"/>
</dbReference>
<protein>
    <recommendedName>
        <fullName evidence="2">VWFA domain-containing protein</fullName>
    </recommendedName>
</protein>
<dbReference type="InterPro" id="IPR002035">
    <property type="entry name" value="VWF_A"/>
</dbReference>
<dbReference type="SMART" id="SM00327">
    <property type="entry name" value="VWA"/>
    <property type="match status" value="1"/>
</dbReference>
<dbReference type="Gene3D" id="3.40.50.410">
    <property type="entry name" value="von Willebrand factor, type A domain"/>
    <property type="match status" value="1"/>
</dbReference>
<dbReference type="PANTHER" id="PTHR47763">
    <property type="entry name" value="ALPHA-PROTEIN KINASE VWKA"/>
    <property type="match status" value="1"/>
</dbReference>
<dbReference type="Proteomes" id="UP000234789">
    <property type="component" value="Unassembled WGS sequence"/>
</dbReference>
<feature type="domain" description="VWFA" evidence="2">
    <location>
        <begin position="300"/>
        <end position="501"/>
    </location>
</feature>
<feature type="compositionally biased region" description="Low complexity" evidence="1">
    <location>
        <begin position="92"/>
        <end position="122"/>
    </location>
</feature>
<dbReference type="GO" id="GO:0005737">
    <property type="term" value="C:cytoplasm"/>
    <property type="evidence" value="ECO:0007669"/>
    <property type="project" value="TreeGrafter"/>
</dbReference>
<dbReference type="AlphaFoldDB" id="A0A2N5N3X0"/>
<name>A0A2N5N3X0_9BACL</name>
<feature type="region of interest" description="Disordered" evidence="1">
    <location>
        <begin position="231"/>
        <end position="256"/>
    </location>
</feature>
<feature type="region of interest" description="Disordered" evidence="1">
    <location>
        <begin position="1"/>
        <end position="31"/>
    </location>
</feature>
<feature type="compositionally biased region" description="Polar residues" evidence="1">
    <location>
        <begin position="239"/>
        <end position="249"/>
    </location>
</feature>
<dbReference type="SUPFAM" id="SSF53300">
    <property type="entry name" value="vWA-like"/>
    <property type="match status" value="1"/>
</dbReference>
<dbReference type="EMBL" id="NFEZ01000004">
    <property type="protein sequence ID" value="PLT45045.1"/>
    <property type="molecule type" value="Genomic_DNA"/>
</dbReference>
<dbReference type="InterPro" id="IPR036465">
    <property type="entry name" value="vWFA_dom_sf"/>
</dbReference>
<dbReference type="Pfam" id="PF00092">
    <property type="entry name" value="VWA"/>
    <property type="match status" value="1"/>
</dbReference>
<organism evidence="3 4">
    <name type="scientific">Paenibacillus pasadenensis</name>
    <dbReference type="NCBI Taxonomy" id="217090"/>
    <lineage>
        <taxon>Bacteria</taxon>
        <taxon>Bacillati</taxon>
        <taxon>Bacillota</taxon>
        <taxon>Bacilli</taxon>
        <taxon>Bacillales</taxon>
        <taxon>Paenibacillaceae</taxon>
        <taxon>Paenibacillus</taxon>
    </lineage>
</organism>
<sequence length="507" mass="53654">MSMKKRNDEPSGTETNRQPAPESGRGLRWTKIGPRLKLATASLLIAALLTGCGAADEGAVPGSGEASAGGAAAVDAASRESVAGAPQKSAAEEASSGAAAAQGSEEPSAADASAAASAAESAELQHSDAMPPKAEPRQMPEPQAGMLTAGEWDDLGAWSRWTELIQDSPYPAAWGFAPYRRLTVQATAKGKPARDVEVILQCGGKREWTARTDGKGQATLFAGLLESRSRQDVELQNEPAASSEQQGGSKDQAAAPQDCSVQIDGGNGLLVREAEAKDWAGRVMKLETDREAAQPDAVLDLLLMIDTTGSMADELSYLSTELTNVVSRVKKNIGQNLTVRISPNFYRDHNDEYVVRSFPFLEDAVKAQAHIARQEADGGQDYPEAVAEALTDAVLEHDWSRSARARLMLLVLDAPPHQGLRERESIQHAAAEAAKQGIRIVPVAASGTDLETELLLRTLAVSTGGSYVFLTDDSGIGNGHKQPEGVEPQIMPLNDLLVDLISRHAEG</sequence>
<gene>
    <name evidence="3" type="ORF">B8V81_3476</name>
</gene>
<dbReference type="CDD" id="cd00198">
    <property type="entry name" value="vWFA"/>
    <property type="match status" value="1"/>
</dbReference>
<dbReference type="GO" id="GO:0004674">
    <property type="term" value="F:protein serine/threonine kinase activity"/>
    <property type="evidence" value="ECO:0007669"/>
    <property type="project" value="TreeGrafter"/>
</dbReference>
<evidence type="ECO:0000313" key="3">
    <source>
        <dbReference type="EMBL" id="PLT45045.1"/>
    </source>
</evidence>
<dbReference type="InterPro" id="IPR052969">
    <property type="entry name" value="Thr-specific_kinase-like"/>
</dbReference>
<evidence type="ECO:0000259" key="2">
    <source>
        <dbReference type="PROSITE" id="PS50234"/>
    </source>
</evidence>
<accession>A0A2N5N3X0</accession>
<evidence type="ECO:0000256" key="1">
    <source>
        <dbReference type="SAM" id="MobiDB-lite"/>
    </source>
</evidence>
<keyword evidence="4" id="KW-1185">Reference proteome</keyword>
<reference evidence="3 4" key="1">
    <citation type="submission" date="2017-05" db="EMBL/GenBank/DDBJ databases">
        <title>Functional genome analysis of Paenibacillus pasadenensis strain R16: insights on endophytic life style and antifungal activity.</title>
        <authorList>
            <person name="Passera A."/>
            <person name="Marcolungo L."/>
            <person name="Casati P."/>
            <person name="Brasca M."/>
            <person name="Quaglino F."/>
            <person name="Delledonne M."/>
        </authorList>
    </citation>
    <scope>NUCLEOTIDE SEQUENCE [LARGE SCALE GENOMIC DNA]</scope>
    <source>
        <strain evidence="3 4">R16</strain>
    </source>
</reference>